<feature type="transmembrane region" description="Helical" evidence="6">
    <location>
        <begin position="51"/>
        <end position="79"/>
    </location>
</feature>
<dbReference type="InterPro" id="IPR005495">
    <property type="entry name" value="LptG/LptF_permease"/>
</dbReference>
<evidence type="ECO:0000256" key="1">
    <source>
        <dbReference type="ARBA" id="ARBA00004651"/>
    </source>
</evidence>
<evidence type="ECO:0008006" key="8">
    <source>
        <dbReference type="Google" id="ProtNLM"/>
    </source>
</evidence>
<dbReference type="EMBL" id="UINC01119673">
    <property type="protein sequence ID" value="SVC93674.1"/>
    <property type="molecule type" value="Genomic_DNA"/>
</dbReference>
<accession>A0A382R7F5</accession>
<evidence type="ECO:0000256" key="3">
    <source>
        <dbReference type="ARBA" id="ARBA00022692"/>
    </source>
</evidence>
<reference evidence="7" key="1">
    <citation type="submission" date="2018-05" db="EMBL/GenBank/DDBJ databases">
        <authorList>
            <person name="Lanie J.A."/>
            <person name="Ng W.-L."/>
            <person name="Kazmierczak K.M."/>
            <person name="Andrzejewski T.M."/>
            <person name="Davidsen T.M."/>
            <person name="Wayne K.J."/>
            <person name="Tettelin H."/>
            <person name="Glass J.I."/>
            <person name="Rusch D."/>
            <person name="Podicherti R."/>
            <person name="Tsui H.-C.T."/>
            <person name="Winkler M.E."/>
        </authorList>
    </citation>
    <scope>NUCLEOTIDE SEQUENCE</scope>
</reference>
<keyword evidence="4 6" id="KW-1133">Transmembrane helix</keyword>
<gene>
    <name evidence="7" type="ORF">METZ01_LOCUS346528</name>
</gene>
<dbReference type="AlphaFoldDB" id="A0A382R7F5"/>
<sequence length="287" mass="33586">MKKLIFKKFAKDVFQFFLLVSISISLIVWVIQAVNFLDIVTEDGHGFKVYFLYTLLSLPKIFSKILPFIYFISLFYIILKYENENELIIFWTIGIKKIEFVNVLLKFSIFYLILQLLFTTYIVPTTLDKARSYIRGSNVDLFSSIIQEKKFIDVVKDLTIFVEKKNINGDLKNIFLKEKIGENEYQTIIAREGKIKKYDIKTTLLLFDGKIINNNNKKINSFEFSKTEINLSKFTTKTTTHPKIQEIGTYDVLACIVRLKNFNNSYISNIFITNKKLNNCIAENLND</sequence>
<proteinExistence type="predicted"/>
<feature type="non-terminal residue" evidence="7">
    <location>
        <position position="287"/>
    </location>
</feature>
<comment type="subcellular location">
    <subcellularLocation>
        <location evidence="1">Cell membrane</location>
        <topology evidence="1">Multi-pass membrane protein</topology>
    </subcellularLocation>
</comment>
<organism evidence="7">
    <name type="scientific">marine metagenome</name>
    <dbReference type="NCBI Taxonomy" id="408172"/>
    <lineage>
        <taxon>unclassified sequences</taxon>
        <taxon>metagenomes</taxon>
        <taxon>ecological metagenomes</taxon>
    </lineage>
</organism>
<evidence type="ECO:0000256" key="4">
    <source>
        <dbReference type="ARBA" id="ARBA00022989"/>
    </source>
</evidence>
<keyword evidence="2" id="KW-1003">Cell membrane</keyword>
<evidence type="ECO:0000256" key="5">
    <source>
        <dbReference type="ARBA" id="ARBA00023136"/>
    </source>
</evidence>
<evidence type="ECO:0000313" key="7">
    <source>
        <dbReference type="EMBL" id="SVC93674.1"/>
    </source>
</evidence>
<feature type="transmembrane region" description="Helical" evidence="6">
    <location>
        <begin position="100"/>
        <end position="123"/>
    </location>
</feature>
<evidence type="ECO:0000256" key="6">
    <source>
        <dbReference type="SAM" id="Phobius"/>
    </source>
</evidence>
<name>A0A382R7F5_9ZZZZ</name>
<dbReference type="PANTHER" id="PTHR33529">
    <property type="entry name" value="SLR0882 PROTEIN-RELATED"/>
    <property type="match status" value="1"/>
</dbReference>
<dbReference type="GO" id="GO:0043190">
    <property type="term" value="C:ATP-binding cassette (ABC) transporter complex"/>
    <property type="evidence" value="ECO:0007669"/>
    <property type="project" value="TreeGrafter"/>
</dbReference>
<keyword evidence="5 6" id="KW-0472">Membrane</keyword>
<protein>
    <recommendedName>
        <fullName evidence="8">Permease YjgP/YjgQ family protein</fullName>
    </recommendedName>
</protein>
<dbReference type="Pfam" id="PF03739">
    <property type="entry name" value="LptF_LptG"/>
    <property type="match status" value="1"/>
</dbReference>
<keyword evidence="3 6" id="KW-0812">Transmembrane</keyword>
<dbReference type="GO" id="GO:0015920">
    <property type="term" value="P:lipopolysaccharide transport"/>
    <property type="evidence" value="ECO:0007669"/>
    <property type="project" value="TreeGrafter"/>
</dbReference>
<evidence type="ECO:0000256" key="2">
    <source>
        <dbReference type="ARBA" id="ARBA00022475"/>
    </source>
</evidence>
<dbReference type="PANTHER" id="PTHR33529:SF6">
    <property type="entry name" value="YJGP_YJGQ FAMILY PERMEASE"/>
    <property type="match status" value="1"/>
</dbReference>
<feature type="transmembrane region" description="Helical" evidence="6">
    <location>
        <begin position="12"/>
        <end position="31"/>
    </location>
</feature>